<dbReference type="InterPro" id="IPR001732">
    <property type="entry name" value="UDP-Glc/GDP-Man_DH_N"/>
</dbReference>
<dbReference type="NCBIfam" id="TIGR03026">
    <property type="entry name" value="NDP-sugDHase"/>
    <property type="match status" value="1"/>
</dbReference>
<dbReference type="InterPro" id="IPR008927">
    <property type="entry name" value="6-PGluconate_DH-like_C_sf"/>
</dbReference>
<evidence type="ECO:0000313" key="6">
    <source>
        <dbReference type="Proteomes" id="UP000460949"/>
    </source>
</evidence>
<dbReference type="PIRSF" id="PIRSF000124">
    <property type="entry name" value="UDPglc_GDPman_dh"/>
    <property type="match status" value="1"/>
</dbReference>
<dbReference type="RefSeq" id="WP_160837857.1">
    <property type="nucleotide sequence ID" value="NZ_WMET01000003.1"/>
</dbReference>
<proteinExistence type="inferred from homology"/>
<dbReference type="GO" id="GO:0000271">
    <property type="term" value="P:polysaccharide biosynthetic process"/>
    <property type="evidence" value="ECO:0007669"/>
    <property type="project" value="InterPro"/>
</dbReference>
<dbReference type="GO" id="GO:0051287">
    <property type="term" value="F:NAD binding"/>
    <property type="evidence" value="ECO:0007669"/>
    <property type="project" value="InterPro"/>
</dbReference>
<evidence type="ECO:0000313" key="5">
    <source>
        <dbReference type="EMBL" id="MYL20759.1"/>
    </source>
</evidence>
<evidence type="ECO:0000259" key="4">
    <source>
        <dbReference type="SMART" id="SM00984"/>
    </source>
</evidence>
<dbReference type="Proteomes" id="UP000460949">
    <property type="component" value="Unassembled WGS sequence"/>
</dbReference>
<evidence type="ECO:0000256" key="2">
    <source>
        <dbReference type="ARBA" id="ARBA00023027"/>
    </source>
</evidence>
<dbReference type="GO" id="GO:0016616">
    <property type="term" value="F:oxidoreductase activity, acting on the CH-OH group of donors, NAD or NADP as acceptor"/>
    <property type="evidence" value="ECO:0007669"/>
    <property type="project" value="InterPro"/>
</dbReference>
<name>A0A845DVC8_9BACI</name>
<keyword evidence="2" id="KW-0520">NAD</keyword>
<dbReference type="SUPFAM" id="SSF51735">
    <property type="entry name" value="NAD(P)-binding Rossmann-fold domains"/>
    <property type="match status" value="1"/>
</dbReference>
<sequence length="461" mass="51569">MLLQVVKSMLKRVIRMLSTKNQYENTGSIKTISVGIIGLGYVGLPLAVHFAERGFCVTGIDTDQRKVDQLNQGYSYLPSIENEDISEMRSEDKFVATTRFNRVKELDAIILCLPTPVTSEQIPDLQLLKSAVQKLAPHLKKGTLIVLESTVYPGATEEIIEHTLLTYGFKAGRDYHLCYSPERVDPGNHMFNLSNTPKVLAGKTPACMGFGRELYQHLTEVVEVSSIPVAEMSKLLENTYRSVNIGFVNEMAQIAEKMSIDIWEVIDAAATKPYGFQKFTPGPGVGGHCIPVDPHYLNWKAGQFGISSRFIELADQTNRHMPEYVMEKIEDMTTAAGKKKASVLLLGAAYKPESDDIRDAPGVHIFDRLQQSEVDVCYHDPFVKKVSTSKGIYTSWEWDDTELESFDLICLVTAHEYYKDKQIPERNVQILDTQGFFDCHPNITRLGGPGKNHIPEAASTI</sequence>
<dbReference type="InterPro" id="IPR036220">
    <property type="entry name" value="UDP-Glc/GDP-Man_DH_C_sf"/>
</dbReference>
<dbReference type="InterPro" id="IPR014027">
    <property type="entry name" value="UDP-Glc/GDP-Man_DH_C"/>
</dbReference>
<dbReference type="Pfam" id="PF00984">
    <property type="entry name" value="UDPG_MGDP_dh"/>
    <property type="match status" value="1"/>
</dbReference>
<dbReference type="PIRSF" id="PIRSF500136">
    <property type="entry name" value="UDP_ManNAc_DH"/>
    <property type="match status" value="1"/>
</dbReference>
<dbReference type="PANTHER" id="PTHR43491">
    <property type="entry name" value="UDP-N-ACETYL-D-MANNOSAMINE DEHYDROGENASE"/>
    <property type="match status" value="1"/>
</dbReference>
<reference evidence="5 6" key="1">
    <citation type="submission" date="2019-11" db="EMBL/GenBank/DDBJ databases">
        <title>Genome sequences of 17 halophilic strains isolated from different environments.</title>
        <authorList>
            <person name="Furrow R.E."/>
        </authorList>
    </citation>
    <scope>NUCLEOTIDE SEQUENCE [LARGE SCALE GENOMIC DNA]</scope>
    <source>
        <strain evidence="5 6">22511_23_Filter</strain>
    </source>
</reference>
<comment type="caution">
    <text evidence="5">The sequence shown here is derived from an EMBL/GenBank/DDBJ whole genome shotgun (WGS) entry which is preliminary data.</text>
</comment>
<dbReference type="Gene3D" id="3.40.50.720">
    <property type="entry name" value="NAD(P)-binding Rossmann-like Domain"/>
    <property type="match status" value="2"/>
</dbReference>
<dbReference type="InterPro" id="IPR028359">
    <property type="entry name" value="UDP_ManNAc/GlcNAc_DH"/>
</dbReference>
<organism evidence="5 6">
    <name type="scientific">Halobacillus litoralis</name>
    <dbReference type="NCBI Taxonomy" id="45668"/>
    <lineage>
        <taxon>Bacteria</taxon>
        <taxon>Bacillati</taxon>
        <taxon>Bacillota</taxon>
        <taxon>Bacilli</taxon>
        <taxon>Bacillales</taxon>
        <taxon>Bacillaceae</taxon>
        <taxon>Halobacillus</taxon>
    </lineage>
</organism>
<keyword evidence="1" id="KW-0560">Oxidoreductase</keyword>
<dbReference type="Pfam" id="PF03720">
    <property type="entry name" value="UDPG_MGDP_dh_C"/>
    <property type="match status" value="1"/>
</dbReference>
<dbReference type="InterPro" id="IPR017476">
    <property type="entry name" value="UDP-Glc/GDP-Man"/>
</dbReference>
<dbReference type="InterPro" id="IPR014026">
    <property type="entry name" value="UDP-Glc/GDP-Man_DH_dimer"/>
</dbReference>
<dbReference type="GO" id="GO:0016628">
    <property type="term" value="F:oxidoreductase activity, acting on the CH-CH group of donors, NAD or NADP as acceptor"/>
    <property type="evidence" value="ECO:0007669"/>
    <property type="project" value="InterPro"/>
</dbReference>
<comment type="similarity">
    <text evidence="3">Belongs to the UDP-glucose/GDP-mannose dehydrogenase family.</text>
</comment>
<gene>
    <name evidence="5" type="ORF">GLW04_12730</name>
</gene>
<dbReference type="SMART" id="SM00984">
    <property type="entry name" value="UDPG_MGDP_dh_C"/>
    <property type="match status" value="1"/>
</dbReference>
<dbReference type="SUPFAM" id="SSF52413">
    <property type="entry name" value="UDP-glucose/GDP-mannose dehydrogenase C-terminal domain"/>
    <property type="match status" value="1"/>
</dbReference>
<accession>A0A845DVC8</accession>
<dbReference type="SUPFAM" id="SSF48179">
    <property type="entry name" value="6-phosphogluconate dehydrogenase C-terminal domain-like"/>
    <property type="match status" value="1"/>
</dbReference>
<protein>
    <submittedName>
        <fullName evidence="5">Nucleotide sugar dehydrogenase</fullName>
    </submittedName>
</protein>
<evidence type="ECO:0000256" key="3">
    <source>
        <dbReference type="PIRNR" id="PIRNR000124"/>
    </source>
</evidence>
<dbReference type="InterPro" id="IPR036291">
    <property type="entry name" value="NAD(P)-bd_dom_sf"/>
</dbReference>
<dbReference type="EMBL" id="WMET01000003">
    <property type="protein sequence ID" value="MYL20759.1"/>
    <property type="molecule type" value="Genomic_DNA"/>
</dbReference>
<feature type="domain" description="UDP-glucose/GDP-mannose dehydrogenase C-terminal" evidence="4">
    <location>
        <begin position="344"/>
        <end position="439"/>
    </location>
</feature>
<dbReference type="AlphaFoldDB" id="A0A845DVC8"/>
<evidence type="ECO:0000256" key="1">
    <source>
        <dbReference type="ARBA" id="ARBA00023002"/>
    </source>
</evidence>
<dbReference type="Pfam" id="PF03721">
    <property type="entry name" value="UDPG_MGDP_dh_N"/>
    <property type="match status" value="1"/>
</dbReference>
<dbReference type="PANTHER" id="PTHR43491:SF1">
    <property type="entry name" value="UDP-N-ACETYL-D-MANNOSAMINE DEHYDROGENASE"/>
    <property type="match status" value="1"/>
</dbReference>